<dbReference type="InterPro" id="IPR006016">
    <property type="entry name" value="UspA"/>
</dbReference>
<evidence type="ECO:0000313" key="3">
    <source>
        <dbReference type="EMBL" id="RED48510.1"/>
    </source>
</evidence>
<accession>A0A3D9HGC2</accession>
<protein>
    <submittedName>
        <fullName evidence="3">Universal stress protein family protein</fullName>
    </submittedName>
</protein>
<dbReference type="RefSeq" id="WP_115937462.1">
    <property type="nucleotide sequence ID" value="NZ_QRDW01000007.1"/>
</dbReference>
<feature type="domain" description="UspA" evidence="2">
    <location>
        <begin position="205"/>
        <end position="272"/>
    </location>
</feature>
<dbReference type="PANTHER" id="PTHR46268">
    <property type="entry name" value="STRESS RESPONSE PROTEIN NHAX"/>
    <property type="match status" value="1"/>
</dbReference>
<sequence length="275" mass="30127">MRIKSILVHLEASERGRLCLETAINLAGRFDAHLTGLAVKSPFYIPSFAAAQVPPDIYTAMNEEQDLRIAKAKEVFDDVVRANNRQDRSQWVQAEGDIATAITDHSRFSDLVILGQEDEDKDMETYQSVPDNVILSAGRPVLVVPYIGTQAQIGQSVMIAWDGSREAARAVYDARPILEQASSITILSANPKRGEDAPGADLARYLSEHDIGSTIQKTVSDGVSVGDLLLNEISEGGYDLAIMGGYGHLRLREMILGGVTRHMLEHMTIPVIFSH</sequence>
<dbReference type="PRINTS" id="PR01438">
    <property type="entry name" value="UNVRSLSTRESS"/>
</dbReference>
<dbReference type="Gene3D" id="3.40.50.12370">
    <property type="match status" value="1"/>
</dbReference>
<feature type="domain" description="UspA" evidence="2">
    <location>
        <begin position="4"/>
        <end position="145"/>
    </location>
</feature>
<dbReference type="CDD" id="cd00293">
    <property type="entry name" value="USP-like"/>
    <property type="match status" value="2"/>
</dbReference>
<dbReference type="Proteomes" id="UP000256845">
    <property type="component" value="Unassembled WGS sequence"/>
</dbReference>
<evidence type="ECO:0000256" key="1">
    <source>
        <dbReference type="ARBA" id="ARBA00008791"/>
    </source>
</evidence>
<dbReference type="PANTHER" id="PTHR46268:SF15">
    <property type="entry name" value="UNIVERSAL STRESS PROTEIN HP_0031"/>
    <property type="match status" value="1"/>
</dbReference>
<keyword evidence="4" id="KW-1185">Reference proteome</keyword>
<dbReference type="EMBL" id="QRDW01000007">
    <property type="protein sequence ID" value="RED48510.1"/>
    <property type="molecule type" value="Genomic_DNA"/>
</dbReference>
<reference evidence="3 4" key="1">
    <citation type="submission" date="2018-07" db="EMBL/GenBank/DDBJ databases">
        <title>Genomic Encyclopedia of Type Strains, Phase III (KMG-III): the genomes of soil and plant-associated and newly described type strains.</title>
        <authorList>
            <person name="Whitman W."/>
        </authorList>
    </citation>
    <scope>NUCLEOTIDE SEQUENCE [LARGE SCALE GENOMIC DNA]</scope>
    <source>
        <strain evidence="3 4">CECT 8488</strain>
    </source>
</reference>
<dbReference type="InterPro" id="IPR006015">
    <property type="entry name" value="Universal_stress_UspA"/>
</dbReference>
<evidence type="ECO:0000259" key="2">
    <source>
        <dbReference type="Pfam" id="PF00582"/>
    </source>
</evidence>
<dbReference type="SUPFAM" id="SSF52402">
    <property type="entry name" value="Adenine nucleotide alpha hydrolases-like"/>
    <property type="match status" value="2"/>
</dbReference>
<dbReference type="AlphaFoldDB" id="A0A3D9HGC2"/>
<dbReference type="Pfam" id="PF00582">
    <property type="entry name" value="Usp"/>
    <property type="match status" value="2"/>
</dbReference>
<evidence type="ECO:0000313" key="4">
    <source>
        <dbReference type="Proteomes" id="UP000256845"/>
    </source>
</evidence>
<comment type="caution">
    <text evidence="3">The sequence shown here is derived from an EMBL/GenBank/DDBJ whole genome shotgun (WGS) entry which is preliminary data.</text>
</comment>
<organism evidence="3 4">
    <name type="scientific">Aestuariispira insulae</name>
    <dbReference type="NCBI Taxonomy" id="1461337"/>
    <lineage>
        <taxon>Bacteria</taxon>
        <taxon>Pseudomonadati</taxon>
        <taxon>Pseudomonadota</taxon>
        <taxon>Alphaproteobacteria</taxon>
        <taxon>Rhodospirillales</taxon>
        <taxon>Kiloniellaceae</taxon>
        <taxon>Aestuariispira</taxon>
    </lineage>
</organism>
<dbReference type="OrthoDB" id="9804721at2"/>
<comment type="similarity">
    <text evidence="1">Belongs to the universal stress protein A family.</text>
</comment>
<name>A0A3D9HGC2_9PROT</name>
<proteinExistence type="inferred from homology"/>
<gene>
    <name evidence="3" type="ORF">DFP90_10713</name>
</gene>